<evidence type="ECO:0000256" key="3">
    <source>
        <dbReference type="ARBA" id="ARBA00022448"/>
    </source>
</evidence>
<evidence type="ECO:0000313" key="10">
    <source>
        <dbReference type="EMBL" id="WFD41763.1"/>
    </source>
</evidence>
<evidence type="ECO:0000256" key="8">
    <source>
        <dbReference type="SAM" id="MobiDB-lite"/>
    </source>
</evidence>
<organism evidence="10 11">
    <name type="scientific">Malassezia psittaci</name>
    <dbReference type="NCBI Taxonomy" id="1821823"/>
    <lineage>
        <taxon>Eukaryota</taxon>
        <taxon>Fungi</taxon>
        <taxon>Dikarya</taxon>
        <taxon>Basidiomycota</taxon>
        <taxon>Ustilaginomycotina</taxon>
        <taxon>Malasseziomycetes</taxon>
        <taxon>Malasseziales</taxon>
        <taxon>Malasseziaceae</taxon>
        <taxon>Malassezia</taxon>
    </lineage>
</organism>
<dbReference type="EMBL" id="CP118375">
    <property type="protein sequence ID" value="WFD41763.1"/>
    <property type="molecule type" value="Genomic_DNA"/>
</dbReference>
<keyword evidence="11" id="KW-1185">Reference proteome</keyword>
<feature type="transmembrane region" description="Helical" evidence="9">
    <location>
        <begin position="12"/>
        <end position="36"/>
    </location>
</feature>
<gene>
    <name evidence="10" type="ORF">MPSI1_000399</name>
</gene>
<feature type="transmembrane region" description="Helical" evidence="9">
    <location>
        <begin position="349"/>
        <end position="376"/>
    </location>
</feature>
<feature type="compositionally biased region" description="Polar residues" evidence="8">
    <location>
        <begin position="261"/>
        <end position="270"/>
    </location>
</feature>
<sequence>MARRLTILARGVLLIGVLFLLNVVLWIISAVVFSVLQRRIHNQANETTSQAQQLLNQNSDDVQKRSGTLLSFALVAWTTGLRHALDADHISAIDNATRRIMAVPRRNGPGYSRPVTVGLFFSLGHSTIVVAVLIAIAISFTVYSRMDTFSGVGGIIGASVSGAFLFLIGVINSVILVRTIHAMRKSKAVPGKYTTNDLTSRIQDEQLAFESSLSEIGAQTHNSNPRSNAQDLGEINAKSPEDIERQQSSPNHALSKEPLSNDRQQAVSSIENHDGQRTLESAQLTDAPITQNHFDKVASNKEAIPAQGSGTQHVSAKPVAMHGDFEFRGIFTRLASPLLRAIDQPWKMYPIGILFGLGFDTASTISLLAIAVIASSSLSGSSEANGSVILLALLFTAGMTLADTCDAVLMICAYAWTELQAQKKWYAIYETIPELNCDQDRDLALRGEINSDYVPDMAHEIAISTTPFTLLLTLLSILIAFTVSVIELLGLIGSQCTQCSQAADRQSESQDGGLAGRWWLWWRWCNDNFQWIGIGITAAFFLTVGVALAATIGITTRRRKHRAIYST</sequence>
<feature type="transmembrane region" description="Helical" evidence="9">
    <location>
        <begin position="529"/>
        <end position="554"/>
    </location>
</feature>
<feature type="transmembrane region" description="Helical" evidence="9">
    <location>
        <begin position="388"/>
        <end position="416"/>
    </location>
</feature>
<keyword evidence="4" id="KW-0533">Nickel</keyword>
<evidence type="ECO:0000256" key="5">
    <source>
        <dbReference type="ARBA" id="ARBA00022692"/>
    </source>
</evidence>
<dbReference type="PANTHER" id="PTHR31611">
    <property type="entry name" value="HIGH-AFFINITY NICKEL TRANSPORT PROTEIN NIC1"/>
    <property type="match status" value="1"/>
</dbReference>
<proteinExistence type="inferred from homology"/>
<evidence type="ECO:0000313" key="11">
    <source>
        <dbReference type="Proteomes" id="UP001214628"/>
    </source>
</evidence>
<dbReference type="GO" id="GO:0005886">
    <property type="term" value="C:plasma membrane"/>
    <property type="evidence" value="ECO:0007669"/>
    <property type="project" value="InterPro"/>
</dbReference>
<evidence type="ECO:0000256" key="2">
    <source>
        <dbReference type="ARBA" id="ARBA00010892"/>
    </source>
</evidence>
<name>A0AAF0F360_9BASI</name>
<dbReference type="InterPro" id="IPR011541">
    <property type="entry name" value="Ni/Co_transpt_high_affinity"/>
</dbReference>
<dbReference type="Pfam" id="PF03824">
    <property type="entry name" value="NicO"/>
    <property type="match status" value="2"/>
</dbReference>
<feature type="region of interest" description="Disordered" evidence="8">
    <location>
        <begin position="241"/>
        <end position="277"/>
    </location>
</feature>
<feature type="transmembrane region" description="Helical" evidence="9">
    <location>
        <begin position="468"/>
        <end position="492"/>
    </location>
</feature>
<evidence type="ECO:0000256" key="6">
    <source>
        <dbReference type="ARBA" id="ARBA00022989"/>
    </source>
</evidence>
<dbReference type="GO" id="GO:0015099">
    <property type="term" value="F:nickel cation transmembrane transporter activity"/>
    <property type="evidence" value="ECO:0007669"/>
    <property type="project" value="InterPro"/>
</dbReference>
<keyword evidence="7 9" id="KW-0472">Membrane</keyword>
<keyword evidence="6 9" id="KW-1133">Transmembrane helix</keyword>
<reference evidence="10" key="1">
    <citation type="submission" date="2023-02" db="EMBL/GenBank/DDBJ databases">
        <title>Mating type loci evolution in Malassezia.</title>
        <authorList>
            <person name="Coelho M.A."/>
        </authorList>
    </citation>
    <scope>NUCLEOTIDE SEQUENCE</scope>
    <source>
        <strain evidence="10">CBS 14136</strain>
    </source>
</reference>
<evidence type="ECO:0000256" key="9">
    <source>
        <dbReference type="SAM" id="Phobius"/>
    </source>
</evidence>
<keyword evidence="5 9" id="KW-0812">Transmembrane</keyword>
<protein>
    <recommendedName>
        <fullName evidence="12">Nickel/cobalt efflux system</fullName>
    </recommendedName>
</protein>
<evidence type="ECO:0000256" key="4">
    <source>
        <dbReference type="ARBA" id="ARBA00022596"/>
    </source>
</evidence>
<feature type="transmembrane region" description="Helical" evidence="9">
    <location>
        <begin position="155"/>
        <end position="177"/>
    </location>
</feature>
<dbReference type="Proteomes" id="UP001214628">
    <property type="component" value="Chromosome 1"/>
</dbReference>
<evidence type="ECO:0000256" key="7">
    <source>
        <dbReference type="ARBA" id="ARBA00023136"/>
    </source>
</evidence>
<dbReference type="PANTHER" id="PTHR31611:SF0">
    <property type="entry name" value="HIGH-AFFINITY NICKEL TRANSPORT PROTEIN NIC1"/>
    <property type="match status" value="1"/>
</dbReference>
<evidence type="ECO:0008006" key="12">
    <source>
        <dbReference type="Google" id="ProtNLM"/>
    </source>
</evidence>
<dbReference type="GO" id="GO:0012505">
    <property type="term" value="C:endomembrane system"/>
    <property type="evidence" value="ECO:0007669"/>
    <property type="project" value="UniProtKB-SubCell"/>
</dbReference>
<dbReference type="AlphaFoldDB" id="A0AAF0F360"/>
<evidence type="ECO:0000256" key="1">
    <source>
        <dbReference type="ARBA" id="ARBA00004127"/>
    </source>
</evidence>
<accession>A0AAF0F360</accession>
<dbReference type="InterPro" id="IPR004688">
    <property type="entry name" value="Ni/Co_transpt"/>
</dbReference>
<comment type="subcellular location">
    <subcellularLocation>
        <location evidence="1">Endomembrane system</location>
        <topology evidence="1">Multi-pass membrane protein</topology>
    </subcellularLocation>
</comment>
<keyword evidence="3" id="KW-0813">Transport</keyword>
<feature type="transmembrane region" description="Helical" evidence="9">
    <location>
        <begin position="115"/>
        <end position="143"/>
    </location>
</feature>
<comment type="similarity">
    <text evidence="2">Belongs to the NiCoT transporter (TC 2.A.52) family.</text>
</comment>